<accession>A0A1M5E813</accession>
<feature type="signal peptide" evidence="1">
    <location>
        <begin position="1"/>
        <end position="22"/>
    </location>
</feature>
<name>A0A1M5E813_9FLAO</name>
<reference evidence="3" key="1">
    <citation type="submission" date="2016-11" db="EMBL/GenBank/DDBJ databases">
        <authorList>
            <person name="Varghese N."/>
            <person name="Submissions S."/>
        </authorList>
    </citation>
    <scope>NUCLEOTIDE SEQUENCE [LARGE SCALE GENOMIC DNA]</scope>
    <source>
        <strain evidence="3">DSM 17963</strain>
    </source>
</reference>
<dbReference type="EMBL" id="FQWC01000001">
    <property type="protein sequence ID" value="SHF75357.1"/>
    <property type="molecule type" value="Genomic_DNA"/>
</dbReference>
<keyword evidence="3" id="KW-1185">Reference proteome</keyword>
<dbReference type="Pfam" id="PF05593">
    <property type="entry name" value="RHS_repeat"/>
    <property type="match status" value="1"/>
</dbReference>
<dbReference type="AlphaFoldDB" id="A0A1M5E813"/>
<evidence type="ECO:0000313" key="2">
    <source>
        <dbReference type="EMBL" id="SHF75357.1"/>
    </source>
</evidence>
<sequence length="1152" mass="128790">MKNSIQALLWGMFLCVITGVHAQDSSNDPSKFLPNITPPSPEAFKFSLYGNTPVGMFTGTPNINLPLFNYKTTNLSVPYNLTYASAGIKVDEINSKTGLGWGLIGGGVITRIIRNLEDDYDDDFAMKHLDITTVPEYEMKNMYFYLFGENQGKDSQRDLFIFNFPGGSGKFYFDDNNKVVFLEKTDLRVELIPTVGGEIYTFVITTTDGVKYYFQETEQTMLNTYGAGHSEPSIKTTAWYMNKIVHPKGDEIYFTYNNVTENYTQAESQQASKAYPIWQTCASGQGYTKGITFGPIYSHNARIIGKTISAISSNNATAGSVSFTYEDKIPAGTDPADVIKTITLKNKSQAIIEKIDFDYLVTTNKRIFLNGFNFLEPANKYSFTYINPTDFPVRLSKSQDHWGYFNGANNIMLIPRIEGSGFENFVFTDANREINEAKVQTGLLNKIVYPTKGYTELEYASNDYYGTKKVMPTTVNPVMTLENDVEQRHTTTVVNFKADFSYTAKFTGNTYFANCDPSNDTGGNHHKGAVTVFCIEDNVYVPIFEYSSAYSQQVTPGVTSLVLNNDATIPYYFNVEQNKNYRVTLTNDYNCIYSKVNLQYYSGTPQIINTNLLTGGCRVKSTKDYSLNNPTPVTKKYYYAKFDNLNISSGDNFQVPYYINYSDHVSYADANNNSCTVTDAVLNSSSVSSLFEMGSNVYYKYVTVSSGDAFDNGYEENEFMINKDYREQIYLGDREFRNVPWTNLGWNNGKLLKTKVFEKQGSSYVLRKETINTYLKDTNNPTLINFAIYNPAPGVFINNVGNDQCYCSANNISKSYPVKYCSVSHFHQKDANGNCIASGANNVSYNIPNPCFGKTAGTTIGIPTITHLDIMPYKYISYFVYLSNTTTNEYDKNGANPFTTVVNYNYTGTNHFQLTSQSSTNSTTGAAGEITETKYFYPPDTQVAGLPFIASLKAANMVGTPINTQIYKGTTKISEQTTVYEMSGSTYNLLLPKNIYAAKFPNTLTNITTPAVGQLEKKITFDQYDAKGNIIQYTQENGTSVSFIWGYDKTLPIAKIENATLAQIAAALGITTATLDTYSEANMTTLNGLRSNASLVNCMITTFTHLPLIGISTVTDPKGDVMTYSYDAYNRLQTVKDRNGNILSENQYHYKN</sequence>
<dbReference type="Proteomes" id="UP000184071">
    <property type="component" value="Unassembled WGS sequence"/>
</dbReference>
<keyword evidence="1" id="KW-0732">Signal</keyword>
<dbReference type="InterPro" id="IPR031325">
    <property type="entry name" value="RHS_repeat"/>
</dbReference>
<evidence type="ECO:0000256" key="1">
    <source>
        <dbReference type="SAM" id="SignalP"/>
    </source>
</evidence>
<organism evidence="2 3">
    <name type="scientific">Flavobacterium defluvii</name>
    <dbReference type="NCBI Taxonomy" id="370979"/>
    <lineage>
        <taxon>Bacteria</taxon>
        <taxon>Pseudomonadati</taxon>
        <taxon>Bacteroidota</taxon>
        <taxon>Flavobacteriia</taxon>
        <taxon>Flavobacteriales</taxon>
        <taxon>Flavobacteriaceae</taxon>
        <taxon>Flavobacterium</taxon>
    </lineage>
</organism>
<gene>
    <name evidence="2" type="ORF">SAMN05443663_10157</name>
</gene>
<protein>
    <submittedName>
        <fullName evidence="2">YD repeat-containing protein</fullName>
    </submittedName>
</protein>
<dbReference type="RefSeq" id="WP_139260371.1">
    <property type="nucleotide sequence ID" value="NZ_FQWC01000001.1"/>
</dbReference>
<dbReference type="OrthoDB" id="9814627at2"/>
<feature type="chain" id="PRO_5013290904" evidence="1">
    <location>
        <begin position="23"/>
        <end position="1152"/>
    </location>
</feature>
<proteinExistence type="predicted"/>
<evidence type="ECO:0000313" key="3">
    <source>
        <dbReference type="Proteomes" id="UP000184071"/>
    </source>
</evidence>
<dbReference type="STRING" id="370979.SAMN05443663_10157"/>